<dbReference type="SMART" id="SM00327">
    <property type="entry name" value="VWA"/>
    <property type="match status" value="1"/>
</dbReference>
<feature type="region of interest" description="Disordered" evidence="1">
    <location>
        <begin position="438"/>
        <end position="538"/>
    </location>
</feature>
<dbReference type="InterPro" id="IPR051928">
    <property type="entry name" value="NorD/CobT"/>
</dbReference>
<protein>
    <recommendedName>
        <fullName evidence="2">VWFA domain-containing protein</fullName>
    </recommendedName>
</protein>
<feature type="compositionally biased region" description="Acidic residues" evidence="1">
    <location>
        <begin position="488"/>
        <end position="503"/>
    </location>
</feature>
<dbReference type="Proteomes" id="UP000183104">
    <property type="component" value="Unassembled WGS sequence"/>
</dbReference>
<dbReference type="OrthoDB" id="9758211at2"/>
<reference evidence="4" key="1">
    <citation type="submission" date="2016-10" db="EMBL/GenBank/DDBJ databases">
        <authorList>
            <person name="Varghese N."/>
        </authorList>
    </citation>
    <scope>NUCLEOTIDE SEQUENCE [LARGE SCALE GENOMIC DNA]</scope>
    <source>
        <strain evidence="4">HL 19</strain>
    </source>
</reference>
<evidence type="ECO:0000259" key="2">
    <source>
        <dbReference type="PROSITE" id="PS50234"/>
    </source>
</evidence>
<dbReference type="PANTHER" id="PTHR41248">
    <property type="entry name" value="NORD PROTEIN"/>
    <property type="match status" value="1"/>
</dbReference>
<dbReference type="AlphaFoldDB" id="A0A0P9EE09"/>
<dbReference type="InterPro" id="IPR036465">
    <property type="entry name" value="vWFA_dom_sf"/>
</dbReference>
<dbReference type="CDD" id="cd01454">
    <property type="entry name" value="vWA_norD_type"/>
    <property type="match status" value="1"/>
</dbReference>
<feature type="domain" description="VWFA" evidence="2">
    <location>
        <begin position="646"/>
        <end position="831"/>
    </location>
</feature>
<gene>
    <name evidence="3" type="ORF">SAMN05661077_2314</name>
</gene>
<accession>A0A0P9EE09</accession>
<evidence type="ECO:0000313" key="4">
    <source>
        <dbReference type="Proteomes" id="UP000183104"/>
    </source>
</evidence>
<feature type="compositionally biased region" description="Acidic residues" evidence="1">
    <location>
        <begin position="469"/>
        <end position="480"/>
    </location>
</feature>
<dbReference type="InterPro" id="IPR002035">
    <property type="entry name" value="VWF_A"/>
</dbReference>
<dbReference type="STRING" id="381306.AN478_05330"/>
<sequence>MTENEALLEIEEIRQHLEGVSFVAHRDSTQVLPTVQERFGAEAALHWLEHARDLFFHDREAGKAFIRNTEQAIAACDCLDWVEQAAEFLRWRGSYKALEAFMPQVGEVYAELGPEGERTWFELGIRWLDRHLDSGTSYFRTPWRDLAGGKGAAGMEELLAPAEKLFQERRVALGSYVTGAMRVRDLVGPEGLDQWARRGADILQASRQRGEAYFRLESAESVGLLLEAVPGYRVREHARLLQMLQAAWFGRAHPFAESEWIPGEGRPLADTDGEAIFLPAVFPSRDEALLAVFHVAGHLELGTYQRDAIDALFAEAGMAHPPLEDDQRVTWRPLYAAYGDELFRFQLLFDLCEDLRVDAALDRIIPGHLRRLKALAERNGEPEGAAAAYWRLARASVRGALGEAELDERLRPLLEPGATLLDAFRIANRLYEEETGLPTPDLAARDEAYLPGRGPNASRPVYPRSRGEEDQDPSASDDLEESRGEEAANQEEQEGGETQEDPDWSMPPEETGGSGGRIGAGINTATAVSGKRRQRRADQVGVGYPEWDYRDRDYKPDWAWIQEKGLAEVDPAAAAEMLTAHGDTLTRLKRALQMQKPQRPAPLRRQLDGEELDVEAAMDFVTEKRAGNAPEPYVYQHRARVERDTAVLLLADLSTSIMAPCESGEGRVVDRLRAGMLLFAEALDTLGDPFALAGFASKYRDSVSYYPIKEFGQALDAEVRGTIAGINGRLATRMGAAIRHASGRFAGVNAERRLLLILSDGRPADYDDGGDPRYLHEDTRMAVKEAVDRGIHPFCLTLDPSGSDYLPAIFGPGHYLVLDRVDELPQRLPEVYLRLRAG</sequence>
<name>A0A0P9EE09_9GAMM</name>
<dbReference type="RefSeq" id="WP_054965587.1">
    <property type="nucleotide sequence ID" value="NZ_FMUN01000006.1"/>
</dbReference>
<dbReference type="PATRIC" id="fig|381306.5.peg.2258"/>
<dbReference type="Gene3D" id="3.40.50.410">
    <property type="entry name" value="von Willebrand factor, type A domain"/>
    <property type="match status" value="1"/>
</dbReference>
<dbReference type="PROSITE" id="PS50234">
    <property type="entry name" value="VWFA"/>
    <property type="match status" value="1"/>
</dbReference>
<evidence type="ECO:0000313" key="3">
    <source>
        <dbReference type="EMBL" id="SCY50011.1"/>
    </source>
</evidence>
<proteinExistence type="predicted"/>
<dbReference type="PANTHER" id="PTHR41248:SF1">
    <property type="entry name" value="NORD PROTEIN"/>
    <property type="match status" value="1"/>
</dbReference>
<keyword evidence="4" id="KW-1185">Reference proteome</keyword>
<dbReference type="SUPFAM" id="SSF53300">
    <property type="entry name" value="vWA-like"/>
    <property type="match status" value="1"/>
</dbReference>
<evidence type="ECO:0000256" key="1">
    <source>
        <dbReference type="SAM" id="MobiDB-lite"/>
    </source>
</evidence>
<organism evidence="3 4">
    <name type="scientific">Thiohalorhabdus denitrificans</name>
    <dbReference type="NCBI Taxonomy" id="381306"/>
    <lineage>
        <taxon>Bacteria</taxon>
        <taxon>Pseudomonadati</taxon>
        <taxon>Pseudomonadota</taxon>
        <taxon>Gammaproteobacteria</taxon>
        <taxon>Thiohalorhabdales</taxon>
        <taxon>Thiohalorhabdaceae</taxon>
        <taxon>Thiohalorhabdus</taxon>
    </lineage>
</organism>
<dbReference type="EMBL" id="FMUN01000006">
    <property type="protein sequence ID" value="SCY50011.1"/>
    <property type="molecule type" value="Genomic_DNA"/>
</dbReference>